<sequence length="57" mass="6086">MSKELEKGCDEVENEIQADEVQTPFGLTECIVSLNIPSDVADQRYVAIGGGCVGCHS</sequence>
<protein>
    <submittedName>
        <fullName evidence="1">Uncharacterized protein</fullName>
    </submittedName>
</protein>
<evidence type="ECO:0000313" key="2">
    <source>
        <dbReference type="Proteomes" id="UP001150531"/>
    </source>
</evidence>
<organism evidence="1 2">
    <name type="scientific">Pseudomonas aphyarum</name>
    <dbReference type="NCBI Taxonomy" id="2942629"/>
    <lineage>
        <taxon>Bacteria</taxon>
        <taxon>Pseudomonadati</taxon>
        <taxon>Pseudomonadota</taxon>
        <taxon>Gammaproteobacteria</taxon>
        <taxon>Pseudomonadales</taxon>
        <taxon>Pseudomonadaceae</taxon>
        <taxon>Pseudomonas</taxon>
    </lineage>
</organism>
<name>A0ABT5PTP6_9PSED</name>
<evidence type="ECO:0000313" key="1">
    <source>
        <dbReference type="EMBL" id="MDD1126842.1"/>
    </source>
</evidence>
<comment type="caution">
    <text evidence="1">The sequence shown here is derived from an EMBL/GenBank/DDBJ whole genome shotgun (WGS) entry which is preliminary data.</text>
</comment>
<dbReference type="RefSeq" id="WP_273897723.1">
    <property type="nucleotide sequence ID" value="NZ_JAMDGS010000013.1"/>
</dbReference>
<gene>
    <name evidence="1" type="ORF">M5G18_19770</name>
</gene>
<dbReference type="EMBL" id="JAMDGS010000013">
    <property type="protein sequence ID" value="MDD1126842.1"/>
    <property type="molecule type" value="Genomic_DNA"/>
</dbReference>
<accession>A0ABT5PTP6</accession>
<dbReference type="Proteomes" id="UP001150531">
    <property type="component" value="Unassembled WGS sequence"/>
</dbReference>
<keyword evidence="2" id="KW-1185">Reference proteome</keyword>
<proteinExistence type="predicted"/>
<reference evidence="1" key="1">
    <citation type="submission" date="2022-05" db="EMBL/GenBank/DDBJ databases">
        <title>Novel Pseudomonas spp. Isolated from a Rainbow Trout Aquaculture Facility.</title>
        <authorList>
            <person name="Testerman T."/>
            <person name="Graf J."/>
        </authorList>
    </citation>
    <scope>NUCLEOTIDE SEQUENCE</scope>
    <source>
        <strain evidence="1">ID386</strain>
    </source>
</reference>